<dbReference type="InterPro" id="IPR010987">
    <property type="entry name" value="Glutathione-S-Trfase_C-like"/>
</dbReference>
<dbReference type="Pfam" id="PF02798">
    <property type="entry name" value="GST_N"/>
    <property type="match status" value="1"/>
</dbReference>
<evidence type="ECO:0000259" key="4">
    <source>
        <dbReference type="PROSITE" id="PS50404"/>
    </source>
</evidence>
<proteinExistence type="inferred from homology"/>
<comment type="caution">
    <text evidence="6">The sequence shown here is derived from an EMBL/GenBank/DDBJ whole genome shotgun (WGS) entry which is preliminary data.</text>
</comment>
<protein>
    <recommendedName>
        <fullName evidence="8">Glutathione S-transferase</fullName>
    </recommendedName>
</protein>
<gene>
    <name evidence="6" type="ORF">ACHAXA_007213</name>
</gene>
<dbReference type="SFLD" id="SFLDS00019">
    <property type="entry name" value="Glutathione_Transferase_(cytos"/>
    <property type="match status" value="1"/>
</dbReference>
<dbReference type="SUPFAM" id="SSF47616">
    <property type="entry name" value="GST C-terminal domain-like"/>
    <property type="match status" value="1"/>
</dbReference>
<feature type="chain" id="PRO_5044800959" description="Glutathione S-transferase" evidence="3">
    <location>
        <begin position="20"/>
        <end position="250"/>
    </location>
</feature>
<evidence type="ECO:0000259" key="5">
    <source>
        <dbReference type="PROSITE" id="PS50405"/>
    </source>
</evidence>
<feature type="signal peptide" evidence="3">
    <location>
        <begin position="1"/>
        <end position="19"/>
    </location>
</feature>
<dbReference type="InterPro" id="IPR036249">
    <property type="entry name" value="Thioredoxin-like_sf"/>
</dbReference>
<dbReference type="InterPro" id="IPR004045">
    <property type="entry name" value="Glutathione_S-Trfase_N"/>
</dbReference>
<evidence type="ECO:0000256" key="3">
    <source>
        <dbReference type="SAM" id="SignalP"/>
    </source>
</evidence>
<dbReference type="InterPro" id="IPR004046">
    <property type="entry name" value="GST_C"/>
</dbReference>
<dbReference type="PANTHER" id="PTHR44051:SF8">
    <property type="entry name" value="GLUTATHIONE S-TRANSFERASE GSTA"/>
    <property type="match status" value="1"/>
</dbReference>
<comment type="similarity">
    <text evidence="1 2">Belongs to the GST superfamily.</text>
</comment>
<keyword evidence="3" id="KW-0732">Signal</keyword>
<evidence type="ECO:0000256" key="2">
    <source>
        <dbReference type="RuleBase" id="RU003494"/>
    </source>
</evidence>
<reference evidence="6 7" key="1">
    <citation type="submission" date="2024-10" db="EMBL/GenBank/DDBJ databases">
        <title>Updated reference genomes for cyclostephanoid diatoms.</title>
        <authorList>
            <person name="Roberts W.R."/>
            <person name="Alverson A.J."/>
        </authorList>
    </citation>
    <scope>NUCLEOTIDE SEQUENCE [LARGE SCALE GENOMIC DNA]</scope>
    <source>
        <strain evidence="6 7">AJA228-03</strain>
    </source>
</reference>
<dbReference type="PROSITE" id="PS50404">
    <property type="entry name" value="GST_NTER"/>
    <property type="match status" value="1"/>
</dbReference>
<dbReference type="InterPro" id="IPR040079">
    <property type="entry name" value="Glutathione_S-Trfase"/>
</dbReference>
<dbReference type="SUPFAM" id="SSF52833">
    <property type="entry name" value="Thioredoxin-like"/>
    <property type="match status" value="1"/>
</dbReference>
<evidence type="ECO:0008006" key="8">
    <source>
        <dbReference type="Google" id="ProtNLM"/>
    </source>
</evidence>
<dbReference type="EMBL" id="JALLPB020000035">
    <property type="protein sequence ID" value="KAL3823535.1"/>
    <property type="molecule type" value="Genomic_DNA"/>
</dbReference>
<dbReference type="PANTHER" id="PTHR44051">
    <property type="entry name" value="GLUTATHIONE S-TRANSFERASE-RELATED"/>
    <property type="match status" value="1"/>
</dbReference>
<dbReference type="PROSITE" id="PS50405">
    <property type="entry name" value="GST_CTER"/>
    <property type="match status" value="1"/>
</dbReference>
<dbReference type="Proteomes" id="UP001530377">
    <property type="component" value="Unassembled WGS sequence"/>
</dbReference>
<feature type="domain" description="GST N-terminal" evidence="4">
    <location>
        <begin position="1"/>
        <end position="112"/>
    </location>
</feature>
<keyword evidence="7" id="KW-1185">Reference proteome</keyword>
<organism evidence="6 7">
    <name type="scientific">Cyclostephanos tholiformis</name>
    <dbReference type="NCBI Taxonomy" id="382380"/>
    <lineage>
        <taxon>Eukaryota</taxon>
        <taxon>Sar</taxon>
        <taxon>Stramenopiles</taxon>
        <taxon>Ochrophyta</taxon>
        <taxon>Bacillariophyta</taxon>
        <taxon>Coscinodiscophyceae</taxon>
        <taxon>Thalassiosirophycidae</taxon>
        <taxon>Stephanodiscales</taxon>
        <taxon>Stephanodiscaceae</taxon>
        <taxon>Cyclostephanos</taxon>
    </lineage>
</organism>
<evidence type="ECO:0000256" key="1">
    <source>
        <dbReference type="ARBA" id="ARBA00007409"/>
    </source>
</evidence>
<dbReference type="Pfam" id="PF00043">
    <property type="entry name" value="GST_C"/>
    <property type="match status" value="1"/>
</dbReference>
<feature type="domain" description="GST C-terminal" evidence="5">
    <location>
        <begin position="115"/>
        <end position="242"/>
    </location>
</feature>
<dbReference type="Gene3D" id="3.40.30.10">
    <property type="entry name" value="Glutaredoxin"/>
    <property type="match status" value="1"/>
</dbReference>
<dbReference type="Gene3D" id="1.20.1050.10">
    <property type="match status" value="1"/>
</dbReference>
<evidence type="ECO:0000313" key="7">
    <source>
        <dbReference type="Proteomes" id="UP001530377"/>
    </source>
</evidence>
<sequence length="250" mass="27396">MRFVGLLLQILAFASSATALLPARSSSVSCVPSSRSITSLSMTLTLYGSSGSRSPLVNWAANELNIRLEAGDLSKNPHPFGQIPCLTDDNGVVVFESGAILNYLQSKANDKGIHGDAKSAAVTSWISWANASLDPICFLETPDGKVYDTGLRMSNRRIEKLNQLLSKSSYLVPEGFSLADVAVASYLLYVVQFFPDVELYSKWPHIVRYMKDCASREGYRNAFGSNVQGFLLDRLNEMETGKGKKLFGMF</sequence>
<accession>A0ABD3SG63</accession>
<name>A0ABD3SG63_9STRA</name>
<evidence type="ECO:0000313" key="6">
    <source>
        <dbReference type="EMBL" id="KAL3823535.1"/>
    </source>
</evidence>
<dbReference type="InterPro" id="IPR036282">
    <property type="entry name" value="Glutathione-S-Trfase_C_sf"/>
</dbReference>
<dbReference type="AlphaFoldDB" id="A0ABD3SG63"/>